<sequence length="175" mass="20113">MLLTKLIGHEIQLPFDSTEEQLNDYDCGTRMVNAYRKAVDINYTESTHIEILQELLEKQMPKTTQQPLPNELFDDFSAEKDIELEEIIANLTEQELYIIEITTSAQIVEVNLDSYKENLKELFVGVKKQGLFANIKNPIDIATIDLTEANIDEGESDQEFAERLQEAEFRKVGLK</sequence>
<keyword evidence="2" id="KW-1185">Reference proteome</keyword>
<dbReference type="EMBL" id="UGOD01000003">
    <property type="protein sequence ID" value="STX81367.1"/>
    <property type="molecule type" value="Genomic_DNA"/>
</dbReference>
<dbReference type="OrthoDB" id="5652914at2"/>
<dbReference type="Proteomes" id="UP000254794">
    <property type="component" value="Unassembled WGS sequence"/>
</dbReference>
<dbReference type="RefSeq" id="WP_115332758.1">
    <property type="nucleotide sequence ID" value="NZ_CAAAHP010000010.1"/>
</dbReference>
<organism evidence="1 2">
    <name type="scientific">Legionella busanensis</name>
    <dbReference type="NCBI Taxonomy" id="190655"/>
    <lineage>
        <taxon>Bacteria</taxon>
        <taxon>Pseudomonadati</taxon>
        <taxon>Pseudomonadota</taxon>
        <taxon>Gammaproteobacteria</taxon>
        <taxon>Legionellales</taxon>
        <taxon>Legionellaceae</taxon>
        <taxon>Legionella</taxon>
    </lineage>
</organism>
<accession>A0A378K9H2</accession>
<evidence type="ECO:0000313" key="2">
    <source>
        <dbReference type="Proteomes" id="UP000254794"/>
    </source>
</evidence>
<name>A0A378K9H2_9GAMM</name>
<dbReference type="AlphaFoldDB" id="A0A378K9H2"/>
<protein>
    <submittedName>
        <fullName evidence="1">Uncharacterized protein</fullName>
    </submittedName>
</protein>
<gene>
    <name evidence="1" type="ORF">NCTC13316_03236</name>
</gene>
<proteinExistence type="predicted"/>
<reference evidence="1 2" key="1">
    <citation type="submission" date="2018-06" db="EMBL/GenBank/DDBJ databases">
        <authorList>
            <consortium name="Pathogen Informatics"/>
            <person name="Doyle S."/>
        </authorList>
    </citation>
    <scope>NUCLEOTIDE SEQUENCE [LARGE SCALE GENOMIC DNA]</scope>
    <source>
        <strain evidence="1 2">NCTC13316</strain>
    </source>
</reference>
<evidence type="ECO:0000313" key="1">
    <source>
        <dbReference type="EMBL" id="STX81367.1"/>
    </source>
</evidence>